<evidence type="ECO:0000313" key="3">
    <source>
        <dbReference type="Proteomes" id="UP000070444"/>
    </source>
</evidence>
<evidence type="ECO:0000256" key="1">
    <source>
        <dbReference type="SAM" id="MobiDB-lite"/>
    </source>
</evidence>
<dbReference type="AlphaFoldDB" id="A0A137NY54"/>
<feature type="compositionally biased region" description="Low complexity" evidence="1">
    <location>
        <begin position="1"/>
        <end position="13"/>
    </location>
</feature>
<feature type="compositionally biased region" description="Polar residues" evidence="1">
    <location>
        <begin position="14"/>
        <end position="24"/>
    </location>
</feature>
<evidence type="ECO:0008006" key="4">
    <source>
        <dbReference type="Google" id="ProtNLM"/>
    </source>
</evidence>
<dbReference type="Proteomes" id="UP000070444">
    <property type="component" value="Unassembled WGS sequence"/>
</dbReference>
<gene>
    <name evidence="2" type="ORF">CONCODRAFT_80075</name>
</gene>
<evidence type="ECO:0000313" key="2">
    <source>
        <dbReference type="EMBL" id="KXN67584.1"/>
    </source>
</evidence>
<accession>A0A137NY54</accession>
<dbReference type="EMBL" id="KQ964626">
    <property type="protein sequence ID" value="KXN67584.1"/>
    <property type="molecule type" value="Genomic_DNA"/>
</dbReference>
<protein>
    <recommendedName>
        <fullName evidence="4">Translation elongation factor IF5A C-terminal domain-containing protein</fullName>
    </recommendedName>
</protein>
<organism evidence="2 3">
    <name type="scientific">Conidiobolus coronatus (strain ATCC 28846 / CBS 209.66 / NRRL 28638)</name>
    <name type="common">Delacroixia coronata</name>
    <dbReference type="NCBI Taxonomy" id="796925"/>
    <lineage>
        <taxon>Eukaryota</taxon>
        <taxon>Fungi</taxon>
        <taxon>Fungi incertae sedis</taxon>
        <taxon>Zoopagomycota</taxon>
        <taxon>Entomophthoromycotina</taxon>
        <taxon>Entomophthoromycetes</taxon>
        <taxon>Entomophthorales</taxon>
        <taxon>Ancylistaceae</taxon>
        <taxon>Conidiobolus</taxon>
    </lineage>
</organism>
<keyword evidence="3" id="KW-1185">Reference proteome</keyword>
<proteinExistence type="predicted"/>
<reference evidence="2 3" key="1">
    <citation type="journal article" date="2015" name="Genome Biol. Evol.">
        <title>Phylogenomic analyses indicate that early fungi evolved digesting cell walls of algal ancestors of land plants.</title>
        <authorList>
            <person name="Chang Y."/>
            <person name="Wang S."/>
            <person name="Sekimoto S."/>
            <person name="Aerts A.L."/>
            <person name="Choi C."/>
            <person name="Clum A."/>
            <person name="LaButti K.M."/>
            <person name="Lindquist E.A."/>
            <person name="Yee Ngan C."/>
            <person name="Ohm R.A."/>
            <person name="Salamov A.A."/>
            <person name="Grigoriev I.V."/>
            <person name="Spatafora J.W."/>
            <person name="Berbee M.L."/>
        </authorList>
    </citation>
    <scope>NUCLEOTIDE SEQUENCE [LARGE SCALE GENOMIC DNA]</scope>
    <source>
        <strain evidence="2 3">NRRL 28638</strain>
    </source>
</reference>
<feature type="region of interest" description="Disordered" evidence="1">
    <location>
        <begin position="1"/>
        <end position="24"/>
    </location>
</feature>
<sequence>MAQVINQQANNINLKTPSTSRTENSSNLKLGNYVLFKNQAYKVTHIYSTQTNLIQITGINSISGDKIIEWFEGTDGLELPKINFKEYSFEKIEGGKFVLKDENGATNNVIELPKGEGSEEVVKQLETNQSNIKVKTVNILGQELFDSLVIN</sequence>
<name>A0A137NY54_CONC2</name>